<organism evidence="7 8">
    <name type="scientific">Nocardioides deserti</name>
    <dbReference type="NCBI Taxonomy" id="1588644"/>
    <lineage>
        <taxon>Bacteria</taxon>
        <taxon>Bacillati</taxon>
        <taxon>Actinomycetota</taxon>
        <taxon>Actinomycetes</taxon>
        <taxon>Propionibacteriales</taxon>
        <taxon>Nocardioidaceae</taxon>
        <taxon>Nocardioides</taxon>
    </lineage>
</organism>
<dbReference type="PANTHER" id="PTHR30055:SF151">
    <property type="entry name" value="TRANSCRIPTIONAL REGULATORY PROTEIN"/>
    <property type="match status" value="1"/>
</dbReference>
<keyword evidence="2" id="KW-0805">Transcription regulation</keyword>
<keyword evidence="4" id="KW-0804">Transcription</keyword>
<sequence>MRNHRADVVDQALRVLDTYGLGDLTMRRLGKELGVQPSALYHHFPSKQLLLAAVADELLARGARSAPTGRWEDRVLARCLELRDAMLAYRDGAEVVATVHAFGLGAEAPERALAEAVAGSEAPADLVRAATRTLLHLVFGHTTDEQTHLQAGSAGAIDDEPRERSDLEVGVGLVVDGIKARTAAQH</sequence>
<dbReference type="PRINTS" id="PR00455">
    <property type="entry name" value="HTHTETR"/>
</dbReference>
<dbReference type="PROSITE" id="PS50977">
    <property type="entry name" value="HTH_TETR_2"/>
    <property type="match status" value="1"/>
</dbReference>
<dbReference type="SUPFAM" id="SSF46689">
    <property type="entry name" value="Homeodomain-like"/>
    <property type="match status" value="1"/>
</dbReference>
<dbReference type="InterPro" id="IPR001647">
    <property type="entry name" value="HTH_TetR"/>
</dbReference>
<evidence type="ECO:0000256" key="3">
    <source>
        <dbReference type="ARBA" id="ARBA00023125"/>
    </source>
</evidence>
<proteinExistence type="predicted"/>
<keyword evidence="1" id="KW-0678">Repressor</keyword>
<accession>A0ABR6UDM6</accession>
<dbReference type="SUPFAM" id="SSF48498">
    <property type="entry name" value="Tetracyclin repressor-like, C-terminal domain"/>
    <property type="match status" value="1"/>
</dbReference>
<dbReference type="RefSeq" id="WP_186347420.1">
    <property type="nucleotide sequence ID" value="NZ_BMMR01000001.1"/>
</dbReference>
<evidence type="ECO:0000256" key="2">
    <source>
        <dbReference type="ARBA" id="ARBA00023015"/>
    </source>
</evidence>
<name>A0ABR6UDM6_9ACTN</name>
<feature type="domain" description="HTH tetR-type" evidence="6">
    <location>
        <begin position="2"/>
        <end position="62"/>
    </location>
</feature>
<dbReference type="EMBL" id="JACMYC010000018">
    <property type="protein sequence ID" value="MBC2962243.1"/>
    <property type="molecule type" value="Genomic_DNA"/>
</dbReference>
<dbReference type="Proteomes" id="UP000604001">
    <property type="component" value="Unassembled WGS sequence"/>
</dbReference>
<evidence type="ECO:0000259" key="6">
    <source>
        <dbReference type="PROSITE" id="PS50977"/>
    </source>
</evidence>
<dbReference type="InterPro" id="IPR004111">
    <property type="entry name" value="Repressor_TetR_C"/>
</dbReference>
<evidence type="ECO:0000256" key="4">
    <source>
        <dbReference type="ARBA" id="ARBA00023163"/>
    </source>
</evidence>
<gene>
    <name evidence="7" type="ORF">H7344_18285</name>
</gene>
<reference evidence="7 8" key="1">
    <citation type="submission" date="2020-08" db="EMBL/GenBank/DDBJ databases">
        <title>novel species in genus Nocardioides.</title>
        <authorList>
            <person name="Zhang G."/>
        </authorList>
    </citation>
    <scope>NUCLEOTIDE SEQUENCE [LARGE SCALE GENOMIC DNA]</scope>
    <source>
        <strain evidence="7 8">SC8A-24</strain>
    </source>
</reference>
<dbReference type="PRINTS" id="PR00400">
    <property type="entry name" value="TETREPRESSOR"/>
</dbReference>
<feature type="DNA-binding region" description="H-T-H motif" evidence="5">
    <location>
        <begin position="25"/>
        <end position="44"/>
    </location>
</feature>
<evidence type="ECO:0000313" key="8">
    <source>
        <dbReference type="Proteomes" id="UP000604001"/>
    </source>
</evidence>
<dbReference type="Gene3D" id="1.10.357.10">
    <property type="entry name" value="Tetracycline Repressor, domain 2"/>
    <property type="match status" value="1"/>
</dbReference>
<evidence type="ECO:0000313" key="7">
    <source>
        <dbReference type="EMBL" id="MBC2962243.1"/>
    </source>
</evidence>
<evidence type="ECO:0000256" key="5">
    <source>
        <dbReference type="PROSITE-ProRule" id="PRU00335"/>
    </source>
</evidence>
<dbReference type="Pfam" id="PF02909">
    <property type="entry name" value="TetR_C_1"/>
    <property type="match status" value="1"/>
</dbReference>
<evidence type="ECO:0000256" key="1">
    <source>
        <dbReference type="ARBA" id="ARBA00022491"/>
    </source>
</evidence>
<keyword evidence="3 5" id="KW-0238">DNA-binding</keyword>
<keyword evidence="8" id="KW-1185">Reference proteome</keyword>
<protein>
    <submittedName>
        <fullName evidence="7">TetR family transcriptional regulator</fullName>
    </submittedName>
</protein>
<dbReference type="InterPro" id="IPR050109">
    <property type="entry name" value="HTH-type_TetR-like_transc_reg"/>
</dbReference>
<comment type="caution">
    <text evidence="7">The sequence shown here is derived from an EMBL/GenBank/DDBJ whole genome shotgun (WGS) entry which is preliminary data.</text>
</comment>
<dbReference type="InterPro" id="IPR036271">
    <property type="entry name" value="Tet_transcr_reg_TetR-rel_C_sf"/>
</dbReference>
<dbReference type="InterPro" id="IPR003012">
    <property type="entry name" value="Tet_transcr_reg_TetR"/>
</dbReference>
<dbReference type="InterPro" id="IPR009057">
    <property type="entry name" value="Homeodomain-like_sf"/>
</dbReference>
<dbReference type="Pfam" id="PF00440">
    <property type="entry name" value="TetR_N"/>
    <property type="match status" value="1"/>
</dbReference>
<dbReference type="Gene3D" id="1.10.10.60">
    <property type="entry name" value="Homeodomain-like"/>
    <property type="match status" value="1"/>
</dbReference>
<dbReference type="PANTHER" id="PTHR30055">
    <property type="entry name" value="HTH-TYPE TRANSCRIPTIONAL REGULATOR RUTR"/>
    <property type="match status" value="1"/>
</dbReference>